<dbReference type="AlphaFoldDB" id="A0A4R1K5T6"/>
<dbReference type="Gene3D" id="2.60.40.4070">
    <property type="match status" value="1"/>
</dbReference>
<feature type="domain" description="FlgD/Vpr Ig-like" evidence="6">
    <location>
        <begin position="106"/>
        <end position="182"/>
    </location>
</feature>
<keyword evidence="8" id="KW-0969">Cilium</keyword>
<dbReference type="OrthoDB" id="9785233at2"/>
<comment type="function">
    <text evidence="4 5">Required for flagellar hook formation. May act as a scaffolding protein.</text>
</comment>
<reference evidence="8 9" key="1">
    <citation type="submission" date="2019-03" db="EMBL/GenBank/DDBJ databases">
        <title>Genomic Encyclopedia of Type Strains, Phase IV (KMG-IV): sequencing the most valuable type-strain genomes for metagenomic binning, comparative biology and taxonomic classification.</title>
        <authorList>
            <person name="Goeker M."/>
        </authorList>
    </citation>
    <scope>NUCLEOTIDE SEQUENCE [LARGE SCALE GENOMIC DNA]</scope>
    <source>
        <strain evidence="8 9">DSM 24984</strain>
    </source>
</reference>
<comment type="caution">
    <text evidence="8">The sequence shown here is derived from an EMBL/GenBank/DDBJ whole genome shotgun (WGS) entry which is preliminary data.</text>
</comment>
<keyword evidence="8" id="KW-0282">Flagellum</keyword>
<evidence type="ECO:0000313" key="8">
    <source>
        <dbReference type="EMBL" id="TCK59568.1"/>
    </source>
</evidence>
<evidence type="ECO:0000256" key="2">
    <source>
        <dbReference type="ARBA" id="ARBA00016013"/>
    </source>
</evidence>
<accession>A0A4R1K5T6</accession>
<dbReference type="Pfam" id="PF13861">
    <property type="entry name" value="FLgD_tudor"/>
    <property type="match status" value="1"/>
</dbReference>
<evidence type="ECO:0000313" key="9">
    <source>
        <dbReference type="Proteomes" id="UP000294614"/>
    </source>
</evidence>
<dbReference type="InterPro" id="IPR025963">
    <property type="entry name" value="FLgD_Tudor"/>
</dbReference>
<evidence type="ECO:0000256" key="3">
    <source>
        <dbReference type="ARBA" id="ARBA00022795"/>
    </source>
</evidence>
<evidence type="ECO:0000256" key="4">
    <source>
        <dbReference type="ARBA" id="ARBA00024746"/>
    </source>
</evidence>
<evidence type="ECO:0000259" key="7">
    <source>
        <dbReference type="Pfam" id="PF13861"/>
    </source>
</evidence>
<evidence type="ECO:0000256" key="5">
    <source>
        <dbReference type="RuleBase" id="RU362076"/>
    </source>
</evidence>
<dbReference type="EMBL" id="SMGG01000006">
    <property type="protein sequence ID" value="TCK59568.1"/>
    <property type="molecule type" value="Genomic_DNA"/>
</dbReference>
<dbReference type="InterPro" id="IPR005648">
    <property type="entry name" value="FlgD"/>
</dbReference>
<name>A0A4R1K5T6_9BACT</name>
<gene>
    <name evidence="8" type="ORF">C8D98_2502</name>
</gene>
<dbReference type="Gene3D" id="2.30.30.910">
    <property type="match status" value="1"/>
</dbReference>
<comment type="similarity">
    <text evidence="1 5">Belongs to the FlgD family.</text>
</comment>
<keyword evidence="8" id="KW-0966">Cell projection</keyword>
<feature type="domain" description="FlgD Tudor-like" evidence="7">
    <location>
        <begin position="88"/>
        <end position="221"/>
    </location>
</feature>
<dbReference type="InterPro" id="IPR025965">
    <property type="entry name" value="FlgD/Vpr_Ig-like"/>
</dbReference>
<protein>
    <recommendedName>
        <fullName evidence="2 5">Basal-body rod modification protein FlgD</fullName>
    </recommendedName>
</protein>
<evidence type="ECO:0000256" key="1">
    <source>
        <dbReference type="ARBA" id="ARBA00010577"/>
    </source>
</evidence>
<keyword evidence="9" id="KW-1185">Reference proteome</keyword>
<sequence length="229" mass="24834">MIVSSASVNTDTYDKSKLKVDNDHGKLNQSDFLNLFITQLQNQDPTEPMDSSQMLQQTSTFSQVESMANMNTNMEKILEVLSNTSSQSQMASASNFIGKAMEYEGNDTTLTTSGAAISFQASQVPTKTSVIIRDASGKYIRTLTPTVTDTDKMFLVWDGTDASGNKLATGSYKFSVKATNADGKEIDVKTYSNGQVTGITTDSGKLTYEVDGKYTVAADKVISVRDLTN</sequence>
<dbReference type="Pfam" id="PF13860">
    <property type="entry name" value="FlgD_ig"/>
    <property type="match status" value="1"/>
</dbReference>
<dbReference type="GO" id="GO:0044781">
    <property type="term" value="P:bacterial-type flagellum organization"/>
    <property type="evidence" value="ECO:0007669"/>
    <property type="project" value="UniProtKB-UniRule"/>
</dbReference>
<dbReference type="Proteomes" id="UP000294614">
    <property type="component" value="Unassembled WGS sequence"/>
</dbReference>
<dbReference type="RefSeq" id="WP_132874475.1">
    <property type="nucleotide sequence ID" value="NZ_JAJUHT010000008.1"/>
</dbReference>
<organism evidence="8 9">
    <name type="scientific">Seleniivibrio woodruffii</name>
    <dbReference type="NCBI Taxonomy" id="1078050"/>
    <lineage>
        <taxon>Bacteria</taxon>
        <taxon>Pseudomonadati</taxon>
        <taxon>Deferribacterota</taxon>
        <taxon>Deferribacteres</taxon>
        <taxon>Deferribacterales</taxon>
        <taxon>Geovibrionaceae</taxon>
        <taxon>Seleniivibrio</taxon>
    </lineage>
</organism>
<proteinExistence type="inferred from homology"/>
<evidence type="ECO:0000259" key="6">
    <source>
        <dbReference type="Pfam" id="PF13860"/>
    </source>
</evidence>
<keyword evidence="3 5" id="KW-1005">Bacterial flagellum biogenesis</keyword>
<dbReference type="Pfam" id="PF03963">
    <property type="entry name" value="FlgD"/>
    <property type="match status" value="1"/>
</dbReference>